<feature type="transmembrane region" description="Helical" evidence="1">
    <location>
        <begin position="71"/>
        <end position="93"/>
    </location>
</feature>
<protein>
    <submittedName>
        <fullName evidence="2">DUF2834 domain-containing protein</fullName>
    </submittedName>
</protein>
<keyword evidence="1" id="KW-0812">Transmembrane</keyword>
<evidence type="ECO:0000313" key="3">
    <source>
        <dbReference type="Proteomes" id="UP001596303"/>
    </source>
</evidence>
<organism evidence="2 3">
    <name type="scientific">Ponticaulis profundi</name>
    <dbReference type="NCBI Taxonomy" id="2665222"/>
    <lineage>
        <taxon>Bacteria</taxon>
        <taxon>Pseudomonadati</taxon>
        <taxon>Pseudomonadota</taxon>
        <taxon>Alphaproteobacteria</taxon>
        <taxon>Hyphomonadales</taxon>
        <taxon>Hyphomonadaceae</taxon>
        <taxon>Ponticaulis</taxon>
    </lineage>
</organism>
<feature type="transmembrane region" description="Helical" evidence="1">
    <location>
        <begin position="40"/>
        <end position="59"/>
    </location>
</feature>
<proteinExistence type="predicted"/>
<dbReference type="RefSeq" id="WP_377378379.1">
    <property type="nucleotide sequence ID" value="NZ_JBHSSW010000009.1"/>
</dbReference>
<sequence length="103" mass="11708">MITDQTSPPSFRRRAFFGNWFFHQGLSPPDFLKAVFPNSAASAFTADVILSSIVFWVWSLADARRQRITSWWLVLPAGALVGLSLSLPLYLYLLEDRLCEENV</sequence>
<gene>
    <name evidence="2" type="ORF">ACFQDM_08900</name>
</gene>
<accession>A0ABW1S9E4</accession>
<dbReference type="Proteomes" id="UP001596303">
    <property type="component" value="Unassembled WGS sequence"/>
</dbReference>
<reference evidence="3" key="1">
    <citation type="journal article" date="2019" name="Int. J. Syst. Evol. Microbiol.">
        <title>The Global Catalogue of Microorganisms (GCM) 10K type strain sequencing project: providing services to taxonomists for standard genome sequencing and annotation.</title>
        <authorList>
            <consortium name="The Broad Institute Genomics Platform"/>
            <consortium name="The Broad Institute Genome Sequencing Center for Infectious Disease"/>
            <person name="Wu L."/>
            <person name="Ma J."/>
        </authorList>
    </citation>
    <scope>NUCLEOTIDE SEQUENCE [LARGE SCALE GENOMIC DNA]</scope>
    <source>
        <strain evidence="3">CGMCC-1.15741</strain>
    </source>
</reference>
<dbReference type="Pfam" id="PF11196">
    <property type="entry name" value="DUF2834"/>
    <property type="match status" value="1"/>
</dbReference>
<dbReference type="InterPro" id="IPR021362">
    <property type="entry name" value="DUF2834"/>
</dbReference>
<dbReference type="EMBL" id="JBHSSW010000009">
    <property type="protein sequence ID" value="MFC6198195.1"/>
    <property type="molecule type" value="Genomic_DNA"/>
</dbReference>
<comment type="caution">
    <text evidence="2">The sequence shown here is derived from an EMBL/GenBank/DDBJ whole genome shotgun (WGS) entry which is preliminary data.</text>
</comment>
<evidence type="ECO:0000313" key="2">
    <source>
        <dbReference type="EMBL" id="MFC6198195.1"/>
    </source>
</evidence>
<name>A0ABW1S9E4_9PROT</name>
<keyword evidence="1" id="KW-0472">Membrane</keyword>
<keyword evidence="1" id="KW-1133">Transmembrane helix</keyword>
<keyword evidence="3" id="KW-1185">Reference proteome</keyword>
<evidence type="ECO:0000256" key="1">
    <source>
        <dbReference type="SAM" id="Phobius"/>
    </source>
</evidence>